<evidence type="ECO:0000313" key="1">
    <source>
        <dbReference type="EMBL" id="APD92133.1"/>
    </source>
</evidence>
<proteinExistence type="predicted"/>
<reference evidence="1 2" key="1">
    <citation type="submission" date="2016-11" db="EMBL/GenBank/DDBJ databases">
        <title>Networking in microbes: conjugative elements and plasmids in the genus Alteromonas.</title>
        <authorList>
            <person name="Lopez-Perez M."/>
            <person name="Ramon-Marco N."/>
            <person name="Rodriguez-Valera F."/>
        </authorList>
    </citation>
    <scope>NUCLEOTIDE SEQUENCE [LARGE SCALE GENOMIC DNA]</scope>
    <source>
        <strain evidence="1 2">CP48</strain>
        <plasmid evidence="2">pamcp48-600</plasmid>
    </source>
</reference>
<sequence length="116" mass="13182">MPHTRIVKDYVESLKNQQIKIREHSPENEYVEIEFFVPLIASAERKNVPGYGVTGVIKMVGDMSLSFHIEDQEGNLVMQREGAKISEDEAHIVSSFMGAHLLQLKSLVDHRESLPH</sequence>
<name>A0AAC9NTF9_9ALTE</name>
<evidence type="ECO:0000313" key="2">
    <source>
        <dbReference type="Proteomes" id="UP000182101"/>
    </source>
</evidence>
<dbReference type="Proteomes" id="UP000182101">
    <property type="component" value="Plasmid pAMCP48-600"/>
</dbReference>
<keyword evidence="1" id="KW-0614">Plasmid</keyword>
<accession>A0AAC9NTF9</accession>
<protein>
    <submittedName>
        <fullName evidence="1">Uncharacterized protein</fullName>
    </submittedName>
</protein>
<dbReference type="EMBL" id="CP018025">
    <property type="protein sequence ID" value="APD92133.1"/>
    <property type="molecule type" value="Genomic_DNA"/>
</dbReference>
<gene>
    <name evidence="1" type="ORF">BM524_19625</name>
</gene>
<dbReference type="AlphaFoldDB" id="A0AAC9NTF9"/>
<dbReference type="RefSeq" id="WP_071960743.1">
    <property type="nucleotide sequence ID" value="NZ_CP018025.1"/>
</dbReference>
<geneLocation type="plasmid" evidence="2">
    <name>pamcp48-600</name>
</geneLocation>
<organism evidence="1 2">
    <name type="scientific">Alteromonas mediterranea</name>
    <dbReference type="NCBI Taxonomy" id="314275"/>
    <lineage>
        <taxon>Bacteria</taxon>
        <taxon>Pseudomonadati</taxon>
        <taxon>Pseudomonadota</taxon>
        <taxon>Gammaproteobacteria</taxon>
        <taxon>Alteromonadales</taxon>
        <taxon>Alteromonadaceae</taxon>
        <taxon>Alteromonas/Salinimonas group</taxon>
        <taxon>Alteromonas</taxon>
    </lineage>
</organism>